<dbReference type="Pfam" id="PF17288">
    <property type="entry name" value="Terminase_3C"/>
    <property type="match status" value="1"/>
</dbReference>
<evidence type="ECO:0000259" key="1">
    <source>
        <dbReference type="Pfam" id="PF04466"/>
    </source>
</evidence>
<accession>A0ABN8HFW3</accession>
<dbReference type="Gene3D" id="3.40.50.300">
    <property type="entry name" value="P-loop containing nucleotide triphosphate hydrolases"/>
    <property type="match status" value="1"/>
</dbReference>
<name>A0ABN8HFW3_9LACO</name>
<feature type="domain" description="Phage terminase large subunit C-terminal" evidence="2">
    <location>
        <begin position="262"/>
        <end position="401"/>
    </location>
</feature>
<evidence type="ECO:0000313" key="4">
    <source>
        <dbReference type="Proteomes" id="UP000838102"/>
    </source>
</evidence>
<dbReference type="InterPro" id="IPR027417">
    <property type="entry name" value="P-loop_NTPase"/>
</dbReference>
<dbReference type="InterPro" id="IPR006437">
    <property type="entry name" value="Phage_terminase_lsu"/>
</dbReference>
<organism evidence="3 4">
    <name type="scientific">Convivina praedatoris</name>
    <dbReference type="NCBI Taxonomy" id="2880963"/>
    <lineage>
        <taxon>Bacteria</taxon>
        <taxon>Bacillati</taxon>
        <taxon>Bacillota</taxon>
        <taxon>Bacilli</taxon>
        <taxon>Lactobacillales</taxon>
        <taxon>Lactobacillaceae</taxon>
        <taxon>Convivina</taxon>
    </lineage>
</organism>
<dbReference type="PANTHER" id="PTHR39184:SF1">
    <property type="entry name" value="PBSX PHAGE TERMINASE LARGE SUBUNIT"/>
    <property type="match status" value="1"/>
</dbReference>
<reference evidence="3" key="1">
    <citation type="submission" date="2022-03" db="EMBL/GenBank/DDBJ databases">
        <authorList>
            <person name="Hettiarachchi G."/>
        </authorList>
    </citation>
    <scope>NUCLEOTIDE SEQUENCE</scope>
    <source>
        <strain evidence="3">LMG 32447</strain>
    </source>
</reference>
<evidence type="ECO:0000259" key="2">
    <source>
        <dbReference type="Pfam" id="PF17288"/>
    </source>
</evidence>
<dbReference type="Pfam" id="PF04466">
    <property type="entry name" value="Terminase_3"/>
    <property type="match status" value="1"/>
</dbReference>
<dbReference type="InterPro" id="IPR035413">
    <property type="entry name" value="Terminase_L_C"/>
</dbReference>
<evidence type="ECO:0000313" key="3">
    <source>
        <dbReference type="EMBL" id="CAH1857371.1"/>
    </source>
</evidence>
<gene>
    <name evidence="3" type="ORF">LMG032447_01513</name>
</gene>
<keyword evidence="4" id="KW-1185">Reference proteome</keyword>
<dbReference type="EMBL" id="CAKOEU010000009">
    <property type="protein sequence ID" value="CAH1857371.1"/>
    <property type="molecule type" value="Genomic_DNA"/>
</dbReference>
<dbReference type="NCBIfam" id="TIGR01547">
    <property type="entry name" value="phage_term_2"/>
    <property type="match status" value="1"/>
</dbReference>
<dbReference type="Gene3D" id="3.30.420.280">
    <property type="match status" value="1"/>
</dbReference>
<sequence>MMTNVKLQFHNEVDKAYYKLFYSTDKFIALKGARASGKSMAAAFKVIYDLLRFPYCNWLVIRQFQTTQRNSSYNTIKEVISILGLGQFFKSNVSPLEITFLPTGQKIYFRGMDDPLKLTSIKAEHGFICRTWWEEAYELKSLDAFNTVIESIRGLLPDNGYYQHLLTFNPWSEQHWLKSEFFDDETRRKSVLSFTTTYHNNHHLNQGFIDDMEEMKIRNPNRARVAVYGDWGIAEGLVFDGLFDLEDFEPSEIVGRQIMGLDFGFTHDPTAFVKATVKDNDIYVYGGFYHTGMLNEPMAHKLAQNGAMLGRVYADSAEPRTIAELQTRGLRNVIPVGKGKDSNQQRIEFMKNYRYHIHPSATYLFEEMSTFTYQKDKFGKFLNKPEDGNDHAIQALGYALEPIIFTNKDGSYMNFQQRVQAVKDIGLR</sequence>
<proteinExistence type="predicted"/>
<dbReference type="InterPro" id="IPR035412">
    <property type="entry name" value="Terminase_L_N"/>
</dbReference>
<feature type="domain" description="Phage terminase large subunit N-terminal" evidence="1">
    <location>
        <begin position="27"/>
        <end position="229"/>
    </location>
</feature>
<dbReference type="PANTHER" id="PTHR39184">
    <property type="match status" value="1"/>
</dbReference>
<protein>
    <recommendedName>
        <fullName evidence="5">Phage terminase large subunit</fullName>
    </recommendedName>
</protein>
<evidence type="ECO:0008006" key="5">
    <source>
        <dbReference type="Google" id="ProtNLM"/>
    </source>
</evidence>
<dbReference type="InterPro" id="IPR052380">
    <property type="entry name" value="Viral_DNA_packaging_terminase"/>
</dbReference>
<dbReference type="Proteomes" id="UP000838102">
    <property type="component" value="Unassembled WGS sequence"/>
</dbReference>
<comment type="caution">
    <text evidence="3">The sequence shown here is derived from an EMBL/GenBank/DDBJ whole genome shotgun (WGS) entry which is preliminary data.</text>
</comment>